<dbReference type="SUPFAM" id="SSF54695">
    <property type="entry name" value="POZ domain"/>
    <property type="match status" value="1"/>
</dbReference>
<evidence type="ECO:0000259" key="1">
    <source>
        <dbReference type="PROSITE" id="PS50097"/>
    </source>
</evidence>
<dbReference type="Proteomes" id="UP000194236">
    <property type="component" value="Unassembled WGS sequence"/>
</dbReference>
<dbReference type="EMBL" id="MUJZ01015131">
    <property type="protein sequence ID" value="OTF81138.1"/>
    <property type="molecule type" value="Genomic_DNA"/>
</dbReference>
<dbReference type="AlphaFoldDB" id="A0A1Y3BMI9"/>
<dbReference type="OrthoDB" id="10051363at2759"/>
<sequence>IQPGEQPQQQQQQQTFISTDIVVERSPPIREPRQTPLISIADAFVHYCRKRVTPFLYDLAYEERIRMRTVGSRLVDRLRQSFNDPATSDLEFIIDGRSIFVHQWFLQLSSTYLDRMLSGEWMKTMLTTDNHNDDNGKIRKKIQLRTYSYEVFYAYLRYLYTDILEFPETTTTTSEQTLIELLDLANCYLDLELKQKCINMMRHNLCVANCCEYYQIAIRYQLIDFEKEIIIYSYNNIFEICRSNGFKSMSGDLCKTLLVAISEMA</sequence>
<reference evidence="2 3" key="1">
    <citation type="submission" date="2017-03" db="EMBL/GenBank/DDBJ databases">
        <title>Genome Survey of Euroglyphus maynei.</title>
        <authorList>
            <person name="Arlian L.G."/>
            <person name="Morgan M.S."/>
            <person name="Rider S.D."/>
        </authorList>
    </citation>
    <scope>NUCLEOTIDE SEQUENCE [LARGE SCALE GENOMIC DNA]</scope>
    <source>
        <strain evidence="2">Arlian Lab</strain>
        <tissue evidence="2">Whole body</tissue>
    </source>
</reference>
<dbReference type="Pfam" id="PF00651">
    <property type="entry name" value="BTB"/>
    <property type="match status" value="1"/>
</dbReference>
<comment type="caution">
    <text evidence="2">The sequence shown here is derived from an EMBL/GenBank/DDBJ whole genome shotgun (WGS) entry which is preliminary data.</text>
</comment>
<evidence type="ECO:0000313" key="2">
    <source>
        <dbReference type="EMBL" id="OTF81138.1"/>
    </source>
</evidence>
<gene>
    <name evidence="2" type="ORF">BLA29_009420</name>
</gene>
<accession>A0A1Y3BMI9</accession>
<feature type="non-terminal residue" evidence="2">
    <location>
        <position position="1"/>
    </location>
</feature>
<dbReference type="Gene3D" id="3.30.710.10">
    <property type="entry name" value="Potassium Channel Kv1.1, Chain A"/>
    <property type="match status" value="1"/>
</dbReference>
<keyword evidence="3" id="KW-1185">Reference proteome</keyword>
<dbReference type="CDD" id="cd14733">
    <property type="entry name" value="BACK"/>
    <property type="match status" value="1"/>
</dbReference>
<dbReference type="InterPro" id="IPR000210">
    <property type="entry name" value="BTB/POZ_dom"/>
</dbReference>
<protein>
    <submittedName>
        <fullName evidence="2">RCC1 and BTB domain-containing protein</fullName>
    </submittedName>
</protein>
<proteinExistence type="predicted"/>
<dbReference type="SMART" id="SM00225">
    <property type="entry name" value="BTB"/>
    <property type="match status" value="1"/>
</dbReference>
<dbReference type="PANTHER" id="PTHR24413">
    <property type="entry name" value="SPECKLE-TYPE POZ PROTEIN"/>
    <property type="match status" value="1"/>
</dbReference>
<dbReference type="PROSITE" id="PS50097">
    <property type="entry name" value="BTB"/>
    <property type="match status" value="1"/>
</dbReference>
<dbReference type="InterPro" id="IPR011333">
    <property type="entry name" value="SKP1/BTB/POZ_sf"/>
</dbReference>
<organism evidence="2 3">
    <name type="scientific">Euroglyphus maynei</name>
    <name type="common">Mayne's house dust mite</name>
    <dbReference type="NCBI Taxonomy" id="6958"/>
    <lineage>
        <taxon>Eukaryota</taxon>
        <taxon>Metazoa</taxon>
        <taxon>Ecdysozoa</taxon>
        <taxon>Arthropoda</taxon>
        <taxon>Chelicerata</taxon>
        <taxon>Arachnida</taxon>
        <taxon>Acari</taxon>
        <taxon>Acariformes</taxon>
        <taxon>Sarcoptiformes</taxon>
        <taxon>Astigmata</taxon>
        <taxon>Psoroptidia</taxon>
        <taxon>Analgoidea</taxon>
        <taxon>Pyroglyphidae</taxon>
        <taxon>Pyroglyphinae</taxon>
        <taxon>Euroglyphus</taxon>
    </lineage>
</organism>
<name>A0A1Y3BMI9_EURMA</name>
<feature type="domain" description="BTB" evidence="1">
    <location>
        <begin position="88"/>
        <end position="168"/>
    </location>
</feature>
<evidence type="ECO:0000313" key="3">
    <source>
        <dbReference type="Proteomes" id="UP000194236"/>
    </source>
</evidence>